<dbReference type="Gene3D" id="1.10.10.2830">
    <property type="match status" value="1"/>
</dbReference>
<dbReference type="InterPro" id="IPR003115">
    <property type="entry name" value="ParB_N"/>
</dbReference>
<evidence type="ECO:0000256" key="2">
    <source>
        <dbReference type="SAM" id="MobiDB-lite"/>
    </source>
</evidence>
<comment type="similarity">
    <text evidence="1">Belongs to the ParB family.</text>
</comment>
<dbReference type="Pfam" id="PF02195">
    <property type="entry name" value="ParB_N"/>
    <property type="match status" value="1"/>
</dbReference>
<dbReference type="Proteomes" id="UP000233731">
    <property type="component" value="Unassembled WGS sequence"/>
</dbReference>
<dbReference type="Proteomes" id="UP000248128">
    <property type="component" value="Unassembled WGS sequence"/>
</dbReference>
<dbReference type="EMBL" id="PCHJ01000014">
    <property type="protein sequence ID" value="PKV09740.1"/>
    <property type="molecule type" value="Genomic_DNA"/>
</dbReference>
<feature type="compositionally biased region" description="Acidic residues" evidence="2">
    <location>
        <begin position="454"/>
        <end position="476"/>
    </location>
</feature>
<name>A0A0F4KTE5_9BIFI</name>
<evidence type="ECO:0000259" key="3">
    <source>
        <dbReference type="SMART" id="SM00470"/>
    </source>
</evidence>
<evidence type="ECO:0000313" key="7">
    <source>
        <dbReference type="EMBL" id="PXY82543.1"/>
    </source>
</evidence>
<evidence type="ECO:0000313" key="4">
    <source>
        <dbReference type="EMBL" id="KJY48461.1"/>
    </source>
</evidence>
<dbReference type="PATRIC" id="fig|1684.4.peg.1744"/>
<dbReference type="EMBL" id="VMHJ01000007">
    <property type="protein sequence ID" value="TSJ84677.1"/>
    <property type="molecule type" value="Genomic_DNA"/>
</dbReference>
<evidence type="ECO:0000313" key="15">
    <source>
        <dbReference type="Proteomes" id="UP000436357"/>
    </source>
</evidence>
<dbReference type="PANTHER" id="PTHR33375">
    <property type="entry name" value="CHROMOSOME-PARTITIONING PROTEIN PARB-RELATED"/>
    <property type="match status" value="1"/>
</dbReference>
<evidence type="ECO:0000313" key="10">
    <source>
        <dbReference type="Proteomes" id="UP000033648"/>
    </source>
</evidence>
<protein>
    <submittedName>
        <fullName evidence="4">ParB-like partition protein</fullName>
    </submittedName>
    <submittedName>
        <fullName evidence="5">ParB/RepB/Spo0J family partition protein</fullName>
    </submittedName>
</protein>
<gene>
    <name evidence="6" type="ORF">CQR44_0766</name>
    <name evidence="8" type="ORF">DKK74_03690</name>
    <name evidence="7" type="ORF">DKK75_04740</name>
    <name evidence="9" type="ORF">FPK29_08945</name>
    <name evidence="5" type="ORF">GKC41_08640</name>
    <name evidence="4" type="ORF">JF69_16180</name>
</gene>
<dbReference type="GO" id="GO:0045881">
    <property type="term" value="P:positive regulation of sporulation resulting in formation of a cellular spore"/>
    <property type="evidence" value="ECO:0007669"/>
    <property type="project" value="TreeGrafter"/>
</dbReference>
<evidence type="ECO:0000313" key="5">
    <source>
        <dbReference type="EMBL" id="MSD91702.1"/>
    </source>
</evidence>
<dbReference type="RefSeq" id="WP_015022037.1">
    <property type="nucleotide sequence ID" value="NZ_CP132384.1"/>
</dbReference>
<dbReference type="EMBL" id="JWME01000016">
    <property type="protein sequence ID" value="KJY48461.1"/>
    <property type="molecule type" value="Genomic_DNA"/>
</dbReference>
<reference evidence="5 15" key="5">
    <citation type="submission" date="2019-11" db="EMBL/GenBank/DDBJ databases">
        <title>Draft Genome Sequence of Plant Growth-Promoting Rhizosphere-Associated Bacteria.</title>
        <authorList>
            <person name="Vasilyev I.Y."/>
            <person name="Radchenko V."/>
            <person name="Ilnitskaya E.V."/>
        </authorList>
    </citation>
    <scope>NUCLEOTIDE SEQUENCE [LARGE SCALE GENOMIC DNA]</scope>
    <source>
        <strain evidence="5 15">VRA_9sq_n</strain>
    </source>
</reference>
<dbReference type="AlphaFoldDB" id="A0A0F4KTE5"/>
<feature type="region of interest" description="Disordered" evidence="2">
    <location>
        <begin position="437"/>
        <end position="476"/>
    </location>
</feature>
<proteinExistence type="inferred from homology"/>
<dbReference type="NCBIfam" id="TIGR00180">
    <property type="entry name" value="parB_part"/>
    <property type="match status" value="1"/>
</dbReference>
<reference evidence="4 10" key="1">
    <citation type="submission" date="2014-12" db="EMBL/GenBank/DDBJ databases">
        <title>Comparative genomics of the lactic acid bacteria isolated from the honey bee gut.</title>
        <authorList>
            <person name="Ellegaard K.M."/>
            <person name="Tamarit D."/>
            <person name="Javelind E."/>
            <person name="Olofsson T."/>
            <person name="Andersson S.G."/>
            <person name="Vasquez A."/>
        </authorList>
    </citation>
    <scope>NUCLEOTIDE SEQUENCE [LARGE SCALE GENOMIC DNA]</scope>
    <source>
        <strain evidence="4 10">Bin2</strain>
    </source>
</reference>
<dbReference type="GeneID" id="93050622"/>
<dbReference type="Gene3D" id="3.90.1530.30">
    <property type="match status" value="1"/>
</dbReference>
<dbReference type="EMBL" id="QGLL01000007">
    <property type="protein sequence ID" value="PXY82543.1"/>
    <property type="molecule type" value="Genomic_DNA"/>
</dbReference>
<dbReference type="OrthoDB" id="3176965at2"/>
<evidence type="ECO:0000313" key="9">
    <source>
        <dbReference type="EMBL" id="TSJ84677.1"/>
    </source>
</evidence>
<dbReference type="InterPro" id="IPR036086">
    <property type="entry name" value="ParB/Sulfiredoxin_sf"/>
</dbReference>
<evidence type="ECO:0000313" key="8">
    <source>
        <dbReference type="EMBL" id="PXY88533.1"/>
    </source>
</evidence>
<evidence type="ECO:0000313" key="13">
    <source>
        <dbReference type="Proteomes" id="UP000248128"/>
    </source>
</evidence>
<dbReference type="SMART" id="SM00470">
    <property type="entry name" value="ParB"/>
    <property type="match status" value="1"/>
</dbReference>
<evidence type="ECO:0000256" key="1">
    <source>
        <dbReference type="ARBA" id="ARBA00006295"/>
    </source>
</evidence>
<reference evidence="9 14" key="4">
    <citation type="submission" date="2019-07" db="EMBL/GenBank/DDBJ databases">
        <title>Bifidobacterium asteroides genomes.</title>
        <authorList>
            <person name="Zheng H."/>
        </authorList>
    </citation>
    <scope>NUCLEOTIDE SEQUENCE [LARGE SCALE GENOMIC DNA]</scope>
    <source>
        <strain evidence="9 14">W8111</strain>
    </source>
</reference>
<dbReference type="GO" id="GO:0005694">
    <property type="term" value="C:chromosome"/>
    <property type="evidence" value="ECO:0007669"/>
    <property type="project" value="TreeGrafter"/>
</dbReference>
<dbReference type="EMBL" id="WKKW01000011">
    <property type="protein sequence ID" value="MSD91702.1"/>
    <property type="molecule type" value="Genomic_DNA"/>
</dbReference>
<comment type="caution">
    <text evidence="4">The sequence shown here is derived from an EMBL/GenBank/DDBJ whole genome shotgun (WGS) entry which is preliminary data.</text>
</comment>
<dbReference type="GO" id="GO:0003677">
    <property type="term" value="F:DNA binding"/>
    <property type="evidence" value="ECO:0007669"/>
    <property type="project" value="InterPro"/>
</dbReference>
<dbReference type="Proteomes" id="UP000247744">
    <property type="component" value="Unassembled WGS sequence"/>
</dbReference>
<evidence type="ECO:0000313" key="12">
    <source>
        <dbReference type="Proteomes" id="UP000247744"/>
    </source>
</evidence>
<dbReference type="SUPFAM" id="SSF110849">
    <property type="entry name" value="ParB/Sulfiredoxin"/>
    <property type="match status" value="1"/>
</dbReference>
<reference evidence="6 11" key="2">
    <citation type="submission" date="2017-10" db="EMBL/GenBank/DDBJ databases">
        <title>Bifidobacterium genomics.</title>
        <authorList>
            <person name="Lugli G.A."/>
            <person name="Milani C."/>
            <person name="Mancabelli L."/>
        </authorList>
    </citation>
    <scope>NUCLEOTIDE SEQUENCE [LARGE SCALE GENOMIC DNA]</scope>
    <source>
        <strain evidence="6 11">1460B</strain>
    </source>
</reference>
<evidence type="ECO:0000313" key="11">
    <source>
        <dbReference type="Proteomes" id="UP000233731"/>
    </source>
</evidence>
<dbReference type="EMBL" id="QGLK01000002">
    <property type="protein sequence ID" value="PXY88533.1"/>
    <property type="molecule type" value="Genomic_DNA"/>
</dbReference>
<dbReference type="OMA" id="WRTIARF"/>
<dbReference type="PANTHER" id="PTHR33375:SF1">
    <property type="entry name" value="CHROMOSOME-PARTITIONING PROTEIN PARB-RELATED"/>
    <property type="match status" value="1"/>
</dbReference>
<dbReference type="InterPro" id="IPR004437">
    <property type="entry name" value="ParB/RepB/Spo0J"/>
</dbReference>
<dbReference type="InterPro" id="IPR050336">
    <property type="entry name" value="Chromosome_partition/occlusion"/>
</dbReference>
<sequence length="476" mass="53615">MNTTTTVTMLPIDAIRPNDANPRSEIGDVSELAMSIASQGIQQALVVTPANQEGRHTLVIGHRRLAAAEQAGLATVPCIITDMDEQTQAEVMLVENIHRDQLTALDEARGYAHLLDLGEDVDQMAKATGRSRSTVQRRLKISSIDDEKILALPSQLSFEELETIADFRDDEGLQDQLIKAAGTNNWNMTLHQVQAKRSLDKWIEQAQEAIKQAGLPIVPLTPSQSWSDPEGWRTIARFSPDTDPDPKQALDTWLEEWEGDKPTAAGLLDRGGQWRVKITLLEPYTQQDQEDERRQREDDLARWQAEQEAEIAPAKQLDTASHDLRLAYTQRLMSLKRPAKNQSQALSMLVIAQASQRTWWVSRDQVRDTWRAIVQDQEAELAQKADLDESRRTQTAFALCHAIMETQINHETWRSQDDIDGLLKPLYRALQTAGYAISDEEQSGLDGDLVPRPEEEDNEGNEDETDDGDQEEDTKE</sequence>
<reference evidence="12 13" key="3">
    <citation type="submission" date="2018-05" db="EMBL/GenBank/DDBJ databases">
        <title>Reference genomes for bee gut microbiota database.</title>
        <authorList>
            <person name="Ellegaard K.M."/>
        </authorList>
    </citation>
    <scope>NUCLEOTIDE SEQUENCE [LARGE SCALE GENOMIC DNA]</scope>
    <source>
        <strain evidence="8 13">ESL0199</strain>
        <strain evidence="7 12">ESL0200</strain>
    </source>
</reference>
<evidence type="ECO:0000313" key="14">
    <source>
        <dbReference type="Proteomes" id="UP000317536"/>
    </source>
</evidence>
<organism evidence="4 10">
    <name type="scientific">Bifidobacterium asteroides</name>
    <dbReference type="NCBI Taxonomy" id="1684"/>
    <lineage>
        <taxon>Bacteria</taxon>
        <taxon>Bacillati</taxon>
        <taxon>Actinomycetota</taxon>
        <taxon>Actinomycetes</taxon>
        <taxon>Bifidobacteriales</taxon>
        <taxon>Bifidobacteriaceae</taxon>
        <taxon>Bifidobacterium</taxon>
    </lineage>
</organism>
<dbReference type="Proteomes" id="UP000436357">
    <property type="component" value="Unassembled WGS sequence"/>
</dbReference>
<dbReference type="GO" id="GO:0007059">
    <property type="term" value="P:chromosome segregation"/>
    <property type="evidence" value="ECO:0007669"/>
    <property type="project" value="TreeGrafter"/>
</dbReference>
<dbReference type="Proteomes" id="UP000317536">
    <property type="component" value="Unassembled WGS sequence"/>
</dbReference>
<dbReference type="Proteomes" id="UP000033648">
    <property type="component" value="Unassembled WGS sequence"/>
</dbReference>
<evidence type="ECO:0000313" key="6">
    <source>
        <dbReference type="EMBL" id="PKV09740.1"/>
    </source>
</evidence>
<feature type="domain" description="ParB-like N-terminal" evidence="3">
    <location>
        <begin position="8"/>
        <end position="97"/>
    </location>
</feature>
<accession>A0A0F4KTE5</accession>